<reference evidence="3" key="1">
    <citation type="submission" date="2017-11" db="EMBL/GenBank/DDBJ databases">
        <title>Phenotypic and genomic properties of facultatively anaerobic sulfur-reducing natronoarchaea from hypersaline soda lakes.</title>
        <authorList>
            <person name="Sorokin D.Y."/>
            <person name="Kublanov I.V."/>
            <person name="Roman P."/>
            <person name="Sinninghe Damste J.S."/>
            <person name="Golyshin P.N."/>
            <person name="Rojo D."/>
            <person name="Ciordia S."/>
            <person name="Mena M.D.C."/>
            <person name="Ferrer M."/>
            <person name="Messina E."/>
            <person name="Smedile F."/>
            <person name="La Spada G."/>
            <person name="La Cono V."/>
            <person name="Yakimov M.M."/>
        </authorList>
    </citation>
    <scope>NUCLEOTIDE SEQUENCE [LARGE SCALE GENOMIC DNA]</scope>
    <source>
        <strain evidence="3">AArc-Sl</strain>
    </source>
</reference>
<evidence type="ECO:0000313" key="2">
    <source>
        <dbReference type="EMBL" id="AUX09298.1"/>
    </source>
</evidence>
<feature type="transmembrane region" description="Helical" evidence="1">
    <location>
        <begin position="153"/>
        <end position="176"/>
    </location>
</feature>
<sequence>MSTPSFRTLLVATVGGVVHLGIVEFLFRWLGHVPDSLWPLASILSAVFVFTFGFLVVLLSAHTGLLSPVIGLPTLLAWATYRDIAAPPPEWSELGGHLVVDGSVYLTSYVGTWYVWLATVVVFAAVEFGFRHHYEIGDVRLRNLPPMPFGRRALVLVSGAVGGTFGIAVVGWMASIGVNPTGIVPVLAVTTALAAAVPVGAAVARGLVTPPACFLTLVVPVLLNQTFVGGEGGPVFLLLLGPLAVGFAILGLLEDLLRSRLSGRFGGVDEVDG</sequence>
<dbReference type="RefSeq" id="WP_119817666.1">
    <property type="nucleotide sequence ID" value="NZ_CP025066.1"/>
</dbReference>
<feature type="transmembrane region" description="Helical" evidence="1">
    <location>
        <begin position="9"/>
        <end position="31"/>
    </location>
</feature>
<protein>
    <submittedName>
        <fullName evidence="2">Uncharacterized protein</fullName>
    </submittedName>
</protein>
<keyword evidence="1" id="KW-1133">Transmembrane helix</keyword>
<proteinExistence type="predicted"/>
<evidence type="ECO:0000256" key="1">
    <source>
        <dbReference type="SAM" id="Phobius"/>
    </source>
</evidence>
<dbReference type="KEGG" id="hdf:AArcSl_1669"/>
<gene>
    <name evidence="2" type="ORF">AArcSl_1669</name>
</gene>
<organism evidence="2 3">
    <name type="scientific">Halalkaliarchaeum desulfuricum</name>
    <dbReference type="NCBI Taxonomy" id="2055893"/>
    <lineage>
        <taxon>Archaea</taxon>
        <taxon>Methanobacteriati</taxon>
        <taxon>Methanobacteriota</taxon>
        <taxon>Stenosarchaea group</taxon>
        <taxon>Halobacteria</taxon>
        <taxon>Halobacteriales</taxon>
        <taxon>Haloferacaceae</taxon>
        <taxon>Halalkaliarchaeum</taxon>
    </lineage>
</organism>
<accession>A0A343TJM6</accession>
<dbReference type="GeneID" id="37878026"/>
<dbReference type="OrthoDB" id="331602at2157"/>
<feature type="transmembrane region" description="Helical" evidence="1">
    <location>
        <begin position="113"/>
        <end position="132"/>
    </location>
</feature>
<feature type="transmembrane region" description="Helical" evidence="1">
    <location>
        <begin position="65"/>
        <end position="81"/>
    </location>
</feature>
<dbReference type="EMBL" id="CP025066">
    <property type="protein sequence ID" value="AUX09298.1"/>
    <property type="molecule type" value="Genomic_DNA"/>
</dbReference>
<keyword evidence="1" id="KW-0472">Membrane</keyword>
<feature type="transmembrane region" description="Helical" evidence="1">
    <location>
        <begin position="37"/>
        <end position="58"/>
    </location>
</feature>
<dbReference type="Proteomes" id="UP000263012">
    <property type="component" value="Chromosome"/>
</dbReference>
<evidence type="ECO:0000313" key="3">
    <source>
        <dbReference type="Proteomes" id="UP000263012"/>
    </source>
</evidence>
<feature type="transmembrane region" description="Helical" evidence="1">
    <location>
        <begin position="211"/>
        <end position="228"/>
    </location>
</feature>
<name>A0A343TJM6_9EURY</name>
<dbReference type="AlphaFoldDB" id="A0A343TJM6"/>
<keyword evidence="1" id="KW-0812">Transmembrane</keyword>
<feature type="transmembrane region" description="Helical" evidence="1">
    <location>
        <begin position="182"/>
        <end position="204"/>
    </location>
</feature>
<feature type="transmembrane region" description="Helical" evidence="1">
    <location>
        <begin position="234"/>
        <end position="253"/>
    </location>
</feature>
<keyword evidence="3" id="KW-1185">Reference proteome</keyword>